<dbReference type="Gene3D" id="2.170.130.10">
    <property type="entry name" value="TonB-dependent receptor, plug domain"/>
    <property type="match status" value="1"/>
</dbReference>
<dbReference type="GO" id="GO:0015344">
    <property type="term" value="F:siderophore uptake transmembrane transporter activity"/>
    <property type="evidence" value="ECO:0007669"/>
    <property type="project" value="TreeGrafter"/>
</dbReference>
<evidence type="ECO:0000259" key="14">
    <source>
        <dbReference type="Pfam" id="PF07715"/>
    </source>
</evidence>
<evidence type="ECO:0000256" key="4">
    <source>
        <dbReference type="ARBA" id="ARBA00022452"/>
    </source>
</evidence>
<feature type="domain" description="TonB-dependent receptor-like beta-barrel" evidence="13">
    <location>
        <begin position="326"/>
        <end position="681"/>
    </location>
</feature>
<dbReference type="EMBL" id="POSP01000003">
    <property type="protein sequence ID" value="PND37361.1"/>
    <property type="molecule type" value="Genomic_DNA"/>
</dbReference>
<dbReference type="AlphaFoldDB" id="A0A2N8KV90"/>
<evidence type="ECO:0000256" key="8">
    <source>
        <dbReference type="ARBA" id="ARBA00023136"/>
    </source>
</evidence>
<organism evidence="15 16">
    <name type="scientific">Kinneretia aquatilis</name>
    <dbReference type="NCBI Taxonomy" id="2070761"/>
    <lineage>
        <taxon>Bacteria</taxon>
        <taxon>Pseudomonadati</taxon>
        <taxon>Pseudomonadota</taxon>
        <taxon>Betaproteobacteria</taxon>
        <taxon>Burkholderiales</taxon>
        <taxon>Sphaerotilaceae</taxon>
        <taxon>Roseateles</taxon>
    </lineage>
</organism>
<keyword evidence="5 11" id="KW-0812">Transmembrane</keyword>
<keyword evidence="16" id="KW-1185">Reference proteome</keyword>
<evidence type="ECO:0000256" key="5">
    <source>
        <dbReference type="ARBA" id="ARBA00022692"/>
    </source>
</evidence>
<protein>
    <submittedName>
        <fullName evidence="15">TonB-dependent receptor</fullName>
    </submittedName>
</protein>
<evidence type="ECO:0000256" key="7">
    <source>
        <dbReference type="ARBA" id="ARBA00023077"/>
    </source>
</evidence>
<evidence type="ECO:0000256" key="11">
    <source>
        <dbReference type="PROSITE-ProRule" id="PRU01360"/>
    </source>
</evidence>
<dbReference type="Gene3D" id="2.40.170.20">
    <property type="entry name" value="TonB-dependent receptor, beta-barrel domain"/>
    <property type="match status" value="1"/>
</dbReference>
<dbReference type="InterPro" id="IPR036942">
    <property type="entry name" value="Beta-barrel_TonB_sf"/>
</dbReference>
<reference evidence="15 16" key="1">
    <citation type="submission" date="2018-01" db="EMBL/GenBank/DDBJ databases">
        <title>Draft genome sequence of Paucibacter aquatile CR182 isolated from freshwater of the Nakdong River.</title>
        <authorList>
            <person name="Choi A."/>
            <person name="Chung E.J."/>
        </authorList>
    </citation>
    <scope>NUCLEOTIDE SEQUENCE [LARGE SCALE GENOMIC DNA]</scope>
    <source>
        <strain evidence="15 16">CR182</strain>
    </source>
</reference>
<proteinExistence type="inferred from homology"/>
<sequence>MQPICWWPPMWPCMPPSVPARTRSGGQVMRAAEVHVRPRRARPLVWGWGLLIAALCSGGAMPPAWAGEPGLAVAEANAGLDLGLEDLLRQGLKAVPQAVQVSTASRFAQSAEQAPAQTYVLTDAEIRAYGLRSMADILNCLPGLFTTSNGNFVYVAARGLGRPGDFNARLLLMIDGVRVNENIFDAALIGPEFYVDVDLIDRVEFTPGPGSALYGNNAFFGVIQVQTKRADKLAGLRARLALDSQRGSSWQASAGQRLDSGAEGWISISGFQQDRIPLNSPAPAERVDRLRDHNWDHGTRLLARASMAGWSFRAGHSERVRGNASPLDPTRPGSGIGQGRSIYFNQFAALGYEGALGANWDLTVEASSKVLQSRRRDPLEQPGRPPLELETLSEGQWDEFALRLGSSAWRGHYVLGGLEWQRDRLQRIALGARGLPPDLDFTSASERLGVFVQDEWQLHAQHRLVLGLRWDHDRRADGSRLNPRLAWVWQLSPEANLKLMQGSAYRAPNFYEFRSNQAPGLPVLEAERTRSLELALEHRLTPQLQYRASLYRARMSGLISQVLKPDTGLSFVNSDVVRSRGLELGLEKRWDGGARLQLGLSLQRSRELGSGAELDNSPRRLFKLAYSQPLWRDDLQLGWQTQAMSRRQVPAGSLPGQALHHLHLLWRQSADSEWSLGLRNLMGVSYADQPDVGLPPLRQEGRVLRLQFKHRVGS</sequence>
<dbReference type="Pfam" id="PF00593">
    <property type="entry name" value="TonB_dep_Rec_b-barrel"/>
    <property type="match status" value="1"/>
</dbReference>
<keyword evidence="6" id="KW-0732">Signal</keyword>
<dbReference type="Proteomes" id="UP000235916">
    <property type="component" value="Unassembled WGS sequence"/>
</dbReference>
<comment type="similarity">
    <text evidence="2 11 12">Belongs to the TonB-dependent receptor family.</text>
</comment>
<comment type="subcellular location">
    <subcellularLocation>
        <location evidence="1 11">Cell outer membrane</location>
        <topology evidence="1 11">Multi-pass membrane protein</topology>
    </subcellularLocation>
</comment>
<evidence type="ECO:0000256" key="9">
    <source>
        <dbReference type="ARBA" id="ARBA00023170"/>
    </source>
</evidence>
<gene>
    <name evidence="15" type="ORF">C1O66_07340</name>
</gene>
<dbReference type="PROSITE" id="PS52016">
    <property type="entry name" value="TONB_DEPENDENT_REC_3"/>
    <property type="match status" value="1"/>
</dbReference>
<evidence type="ECO:0000256" key="3">
    <source>
        <dbReference type="ARBA" id="ARBA00022448"/>
    </source>
</evidence>
<dbReference type="GO" id="GO:0044718">
    <property type="term" value="P:siderophore transmembrane transport"/>
    <property type="evidence" value="ECO:0007669"/>
    <property type="project" value="TreeGrafter"/>
</dbReference>
<dbReference type="InterPro" id="IPR012910">
    <property type="entry name" value="Plug_dom"/>
</dbReference>
<keyword evidence="3 11" id="KW-0813">Transport</keyword>
<dbReference type="SUPFAM" id="SSF56935">
    <property type="entry name" value="Porins"/>
    <property type="match status" value="1"/>
</dbReference>
<name>A0A2N8KV90_9BURK</name>
<dbReference type="Pfam" id="PF07715">
    <property type="entry name" value="Plug"/>
    <property type="match status" value="1"/>
</dbReference>
<evidence type="ECO:0000256" key="6">
    <source>
        <dbReference type="ARBA" id="ARBA00022729"/>
    </source>
</evidence>
<dbReference type="PANTHER" id="PTHR30069">
    <property type="entry name" value="TONB-DEPENDENT OUTER MEMBRANE RECEPTOR"/>
    <property type="match status" value="1"/>
</dbReference>
<dbReference type="InterPro" id="IPR037066">
    <property type="entry name" value="Plug_dom_sf"/>
</dbReference>
<evidence type="ECO:0000313" key="15">
    <source>
        <dbReference type="EMBL" id="PND37361.1"/>
    </source>
</evidence>
<dbReference type="PANTHER" id="PTHR30069:SF29">
    <property type="entry name" value="HEMOGLOBIN AND HEMOGLOBIN-HAPTOGLOBIN-BINDING PROTEIN 1-RELATED"/>
    <property type="match status" value="1"/>
</dbReference>
<dbReference type="OrthoDB" id="174652at2"/>
<evidence type="ECO:0000256" key="10">
    <source>
        <dbReference type="ARBA" id="ARBA00023237"/>
    </source>
</evidence>
<dbReference type="InterPro" id="IPR039426">
    <property type="entry name" value="TonB-dep_rcpt-like"/>
</dbReference>
<evidence type="ECO:0000259" key="13">
    <source>
        <dbReference type="Pfam" id="PF00593"/>
    </source>
</evidence>
<keyword evidence="4 11" id="KW-1134">Transmembrane beta strand</keyword>
<accession>A0A2N8KV90</accession>
<evidence type="ECO:0000313" key="16">
    <source>
        <dbReference type="Proteomes" id="UP000235916"/>
    </source>
</evidence>
<keyword evidence="9 15" id="KW-0675">Receptor</keyword>
<dbReference type="GO" id="GO:0009279">
    <property type="term" value="C:cell outer membrane"/>
    <property type="evidence" value="ECO:0007669"/>
    <property type="project" value="UniProtKB-SubCell"/>
</dbReference>
<comment type="caution">
    <text evidence="15">The sequence shown here is derived from an EMBL/GenBank/DDBJ whole genome shotgun (WGS) entry which is preliminary data.</text>
</comment>
<evidence type="ECO:0000256" key="1">
    <source>
        <dbReference type="ARBA" id="ARBA00004571"/>
    </source>
</evidence>
<feature type="domain" description="TonB-dependent receptor plug" evidence="14">
    <location>
        <begin position="112"/>
        <end position="222"/>
    </location>
</feature>
<keyword evidence="10 11" id="KW-0998">Cell outer membrane</keyword>
<evidence type="ECO:0000256" key="12">
    <source>
        <dbReference type="RuleBase" id="RU003357"/>
    </source>
</evidence>
<keyword evidence="8 11" id="KW-0472">Membrane</keyword>
<dbReference type="InterPro" id="IPR000531">
    <property type="entry name" value="Beta-barrel_TonB"/>
</dbReference>
<evidence type="ECO:0000256" key="2">
    <source>
        <dbReference type="ARBA" id="ARBA00009810"/>
    </source>
</evidence>
<keyword evidence="7 12" id="KW-0798">TonB box</keyword>